<dbReference type="Pfam" id="PF22150">
    <property type="entry name" value="Tt1218-like"/>
    <property type="match status" value="1"/>
</dbReference>
<dbReference type="EMBL" id="CU207211">
    <property type="protein sequence ID" value="CAL62509.1"/>
    <property type="molecule type" value="Genomic_DNA"/>
</dbReference>
<name>A4G7M2_HERAR</name>
<accession>A4G7M2</accession>
<dbReference type="InterPro" id="IPR054402">
    <property type="entry name" value="Tt1218-like_dom"/>
</dbReference>
<protein>
    <submittedName>
        <fullName evidence="2">Tfp pilus assembly protein PilV</fullName>
    </submittedName>
</protein>
<dbReference type="Proteomes" id="UP000006697">
    <property type="component" value="Chromosome"/>
</dbReference>
<evidence type="ECO:0000313" key="3">
    <source>
        <dbReference type="Proteomes" id="UP000006697"/>
    </source>
</evidence>
<dbReference type="AlphaFoldDB" id="A4G7M2"/>
<dbReference type="KEGG" id="har:HEAR2378"/>
<organism evidence="2 3">
    <name type="scientific">Herminiimonas arsenicoxydans</name>
    <dbReference type="NCBI Taxonomy" id="204773"/>
    <lineage>
        <taxon>Bacteria</taxon>
        <taxon>Pseudomonadati</taxon>
        <taxon>Pseudomonadota</taxon>
        <taxon>Betaproteobacteria</taxon>
        <taxon>Burkholderiales</taxon>
        <taxon>Oxalobacteraceae</taxon>
        <taxon>Herminiimonas</taxon>
    </lineage>
</organism>
<sequence>MIEVLISVFVLTAGVIGAAGMQLTALRTAQQSALQTRALYLASDMADMMRANGAQMQRDDSANPYLQVDHQVSTTPHRLADYSCYGAGAHCDAEQLARFDIAHLLQQLAADFPGGRVRICRDALPWNAVAGRFAWECTATASSAASAPVVIKIGWQEKDRTGNALEDAAAAAPGMVLTVAGYAK</sequence>
<keyword evidence="3" id="KW-1185">Reference proteome</keyword>
<dbReference type="NCBIfam" id="TIGR02523">
    <property type="entry name" value="type_IV_pilV"/>
    <property type="match status" value="1"/>
</dbReference>
<dbReference type="eggNOG" id="COG4967">
    <property type="taxonomic scope" value="Bacteria"/>
</dbReference>
<proteinExistence type="predicted"/>
<gene>
    <name evidence="2" type="ordered locus">HEAR2378</name>
</gene>
<dbReference type="HOGENOM" id="CLU_103234_2_0_4"/>
<reference evidence="2 3" key="1">
    <citation type="journal article" date="2007" name="PLoS Genet.">
        <title>A tale of two oxidation states: bacterial colonization of arsenic-rich environments.</title>
        <authorList>
            <person name="Muller D."/>
            <person name="Medigue C."/>
            <person name="Koechler S."/>
            <person name="Barbe V."/>
            <person name="Barakat M."/>
            <person name="Talla E."/>
            <person name="Bonnefoy V."/>
            <person name="Krin E."/>
            <person name="Arsene-Ploetze F."/>
            <person name="Carapito C."/>
            <person name="Chandler M."/>
            <person name="Cournoyer B."/>
            <person name="Cruveiller S."/>
            <person name="Dossat C."/>
            <person name="Duval S."/>
            <person name="Heymann M."/>
            <person name="Leize E."/>
            <person name="Lieutaud A."/>
            <person name="Lievremont D."/>
            <person name="Makita Y."/>
            <person name="Mangenot S."/>
            <person name="Nitschke W."/>
            <person name="Ortet P."/>
            <person name="Perdrial N."/>
            <person name="Schoepp B."/>
            <person name="Siguier N."/>
            <person name="Simeonova D.D."/>
            <person name="Rouy Z."/>
            <person name="Segurens B."/>
            <person name="Turlin E."/>
            <person name="Vallenet D."/>
            <person name="Van Dorsselaer A."/>
            <person name="Weiss S."/>
            <person name="Weissenbach J."/>
            <person name="Lett M.C."/>
            <person name="Danchin A."/>
            <person name="Bertin P.N."/>
        </authorList>
    </citation>
    <scope>NUCLEOTIDE SEQUENCE [LARGE SCALE GENOMIC DNA]</scope>
    <source>
        <strain evidence="3">ULPAs1</strain>
    </source>
</reference>
<feature type="domain" description="Type IV pilin Tt1218-like" evidence="1">
    <location>
        <begin position="21"/>
        <end position="102"/>
    </location>
</feature>
<dbReference type="InterPro" id="IPR013362">
    <property type="entry name" value="Pilus_4_PilV"/>
</dbReference>
<dbReference type="STRING" id="204773.HEAR2378"/>
<evidence type="ECO:0000313" key="2">
    <source>
        <dbReference type="EMBL" id="CAL62509.1"/>
    </source>
</evidence>
<evidence type="ECO:0000259" key="1">
    <source>
        <dbReference type="Pfam" id="PF22150"/>
    </source>
</evidence>